<evidence type="ECO:0000256" key="5">
    <source>
        <dbReference type="SAM" id="MobiDB-lite"/>
    </source>
</evidence>
<dbReference type="InterPro" id="IPR036986">
    <property type="entry name" value="S4_RNA-bd_sf"/>
</dbReference>
<feature type="compositionally biased region" description="Low complexity" evidence="5">
    <location>
        <begin position="369"/>
        <end position="380"/>
    </location>
</feature>
<feature type="region of interest" description="Disordered" evidence="5">
    <location>
        <begin position="35"/>
        <end position="116"/>
    </location>
</feature>
<dbReference type="PROSITE" id="PS50889">
    <property type="entry name" value="S4"/>
    <property type="match status" value="1"/>
</dbReference>
<dbReference type="FunFam" id="3.10.290.10:FF:000003">
    <property type="entry name" value="Pseudouridine synthase"/>
    <property type="match status" value="1"/>
</dbReference>
<feature type="compositionally biased region" description="Basic and acidic residues" evidence="5">
    <location>
        <begin position="46"/>
        <end position="57"/>
    </location>
</feature>
<dbReference type="GO" id="GO:0120159">
    <property type="term" value="F:rRNA pseudouridine synthase activity"/>
    <property type="evidence" value="ECO:0007669"/>
    <property type="project" value="UniProtKB-ARBA"/>
</dbReference>
<comment type="caution">
    <text evidence="7">The sequence shown here is derived from an EMBL/GenBank/DDBJ whole genome shotgun (WGS) entry which is preliminary data.</text>
</comment>
<dbReference type="SUPFAM" id="SSF55120">
    <property type="entry name" value="Pseudouridine synthase"/>
    <property type="match status" value="1"/>
</dbReference>
<dbReference type="CDD" id="cd02870">
    <property type="entry name" value="PseudoU_synth_RsuA_like"/>
    <property type="match status" value="1"/>
</dbReference>
<dbReference type="NCBIfam" id="TIGR00093">
    <property type="entry name" value="pseudouridine synthase"/>
    <property type="match status" value="1"/>
</dbReference>
<feature type="domain" description="RNA-binding S4" evidence="6">
    <location>
        <begin position="116"/>
        <end position="175"/>
    </location>
</feature>
<dbReference type="InterPro" id="IPR020094">
    <property type="entry name" value="TruA/RsuA/RluB/E/F_N"/>
</dbReference>
<proteinExistence type="inferred from homology"/>
<keyword evidence="3" id="KW-0694">RNA-binding</keyword>
<dbReference type="EC" id="5.4.99.-" evidence="4"/>
<protein>
    <recommendedName>
        <fullName evidence="4">Pseudouridine synthase</fullName>
        <ecNumber evidence="4">5.4.99.-</ecNumber>
    </recommendedName>
</protein>
<dbReference type="InterPro" id="IPR000748">
    <property type="entry name" value="PsdUridine_synth_RsuA/RluB/E/F"/>
</dbReference>
<dbReference type="EMBL" id="BMJC01000005">
    <property type="protein sequence ID" value="GGB19342.1"/>
    <property type="molecule type" value="Genomic_DNA"/>
</dbReference>
<organism evidence="7 8">
    <name type="scientific">Puia dinghuensis</name>
    <dbReference type="NCBI Taxonomy" id="1792502"/>
    <lineage>
        <taxon>Bacteria</taxon>
        <taxon>Pseudomonadati</taxon>
        <taxon>Bacteroidota</taxon>
        <taxon>Chitinophagia</taxon>
        <taxon>Chitinophagales</taxon>
        <taxon>Chitinophagaceae</taxon>
        <taxon>Puia</taxon>
    </lineage>
</organism>
<keyword evidence="2 4" id="KW-0413">Isomerase</keyword>
<dbReference type="Proteomes" id="UP000607559">
    <property type="component" value="Unassembled WGS sequence"/>
</dbReference>
<feature type="compositionally biased region" description="Low complexity" evidence="5">
    <location>
        <begin position="76"/>
        <end position="105"/>
    </location>
</feature>
<sequence>MALTVVKQQLMKRKTDNFSKFYNKKSNAAIKEEFRQEKKAAKRERKAAIERHFEEKRKARTQQETGRPAKPAITRGPKLPAGPAKPASPGMPTAKPAIAKPAKQASPGAPPTGEQLPLNKYIAHGGLCSRRDAADLIRQGKVTVNGQLITEPGTKVTPADVVKVNGKKVTISHNFVYILLNKPKDYITTTDDPQGRRTVLDLIRNATTERVFPIGRLDRNTSGVLLLTNDGDLAQKLAHPSHEIKKIYHVVLDKPLTKADFDKIIAGDITLEDGPAQVDVLAYADPKDKTQIGLEIHSGRNRIVRRIFEHLGYDVRGLDRVMYAGLTKKNVQRGHWRLLTEKEIRILKYLNSSFRGSLAPAKPAPTNVKAAVASTKAAPAGPESHAKRPSGPGVQAPGKRPTPSIPPKGRKPAAPPKGRKPYNPKSPRPESD</sequence>
<evidence type="ECO:0000256" key="4">
    <source>
        <dbReference type="RuleBase" id="RU003887"/>
    </source>
</evidence>
<comment type="similarity">
    <text evidence="1 4">Belongs to the pseudouridine synthase RsuA family.</text>
</comment>
<dbReference type="CDD" id="cd00165">
    <property type="entry name" value="S4"/>
    <property type="match status" value="1"/>
</dbReference>
<reference evidence="7" key="2">
    <citation type="submission" date="2020-09" db="EMBL/GenBank/DDBJ databases">
        <authorList>
            <person name="Sun Q."/>
            <person name="Zhou Y."/>
        </authorList>
    </citation>
    <scope>NUCLEOTIDE SEQUENCE</scope>
    <source>
        <strain evidence="7">CGMCC 1.15448</strain>
    </source>
</reference>
<accession>A0A8J2XVK2</accession>
<gene>
    <name evidence="7" type="ORF">GCM10011511_48800</name>
</gene>
<evidence type="ECO:0000259" key="6">
    <source>
        <dbReference type="SMART" id="SM00363"/>
    </source>
</evidence>
<evidence type="ECO:0000256" key="2">
    <source>
        <dbReference type="ARBA" id="ARBA00023235"/>
    </source>
</evidence>
<dbReference type="PANTHER" id="PTHR47683">
    <property type="entry name" value="PSEUDOURIDINE SYNTHASE FAMILY PROTEIN-RELATED"/>
    <property type="match status" value="1"/>
</dbReference>
<dbReference type="PROSITE" id="PS01149">
    <property type="entry name" value="PSI_RSU"/>
    <property type="match status" value="1"/>
</dbReference>
<dbReference type="SMART" id="SM00363">
    <property type="entry name" value="S4"/>
    <property type="match status" value="1"/>
</dbReference>
<name>A0A8J2XVK2_9BACT</name>
<evidence type="ECO:0000313" key="8">
    <source>
        <dbReference type="Proteomes" id="UP000607559"/>
    </source>
</evidence>
<dbReference type="InterPro" id="IPR002942">
    <property type="entry name" value="S4_RNA-bd"/>
</dbReference>
<dbReference type="GO" id="GO:0000455">
    <property type="term" value="P:enzyme-directed rRNA pseudouridine synthesis"/>
    <property type="evidence" value="ECO:0007669"/>
    <property type="project" value="UniProtKB-ARBA"/>
</dbReference>
<dbReference type="Pfam" id="PF00849">
    <property type="entry name" value="PseudoU_synth_2"/>
    <property type="match status" value="1"/>
</dbReference>
<dbReference type="InterPro" id="IPR050343">
    <property type="entry name" value="RsuA_PseudoU_synthase"/>
</dbReference>
<dbReference type="Gene3D" id="3.30.70.580">
    <property type="entry name" value="Pseudouridine synthase I, catalytic domain, N-terminal subdomain"/>
    <property type="match status" value="1"/>
</dbReference>
<dbReference type="Pfam" id="PF01479">
    <property type="entry name" value="S4"/>
    <property type="match status" value="1"/>
</dbReference>
<evidence type="ECO:0000313" key="7">
    <source>
        <dbReference type="EMBL" id="GGB19342.1"/>
    </source>
</evidence>
<dbReference type="SUPFAM" id="SSF55174">
    <property type="entry name" value="Alpha-L RNA-binding motif"/>
    <property type="match status" value="1"/>
</dbReference>
<dbReference type="InterPro" id="IPR020103">
    <property type="entry name" value="PsdUridine_synth_cat_dom_sf"/>
</dbReference>
<evidence type="ECO:0000256" key="3">
    <source>
        <dbReference type="PROSITE-ProRule" id="PRU00182"/>
    </source>
</evidence>
<dbReference type="InterPro" id="IPR018496">
    <property type="entry name" value="PsdUridine_synth_RsuA/RluB_CS"/>
</dbReference>
<evidence type="ECO:0000256" key="1">
    <source>
        <dbReference type="ARBA" id="ARBA00008348"/>
    </source>
</evidence>
<dbReference type="AlphaFoldDB" id="A0A8J2XVK2"/>
<dbReference type="InterPro" id="IPR006145">
    <property type="entry name" value="PsdUridine_synth_RsuA/RluA"/>
</dbReference>
<reference evidence="7" key="1">
    <citation type="journal article" date="2014" name="Int. J. Syst. Evol. Microbiol.">
        <title>Complete genome sequence of Corynebacterium casei LMG S-19264T (=DSM 44701T), isolated from a smear-ripened cheese.</title>
        <authorList>
            <consortium name="US DOE Joint Genome Institute (JGI-PGF)"/>
            <person name="Walter F."/>
            <person name="Albersmeier A."/>
            <person name="Kalinowski J."/>
            <person name="Ruckert C."/>
        </authorList>
    </citation>
    <scope>NUCLEOTIDE SEQUENCE</scope>
    <source>
        <strain evidence="7">CGMCC 1.15448</strain>
    </source>
</reference>
<dbReference type="PANTHER" id="PTHR47683:SF2">
    <property type="entry name" value="RNA-BINDING S4 DOMAIN-CONTAINING PROTEIN"/>
    <property type="match status" value="1"/>
</dbReference>
<dbReference type="Gene3D" id="3.10.290.10">
    <property type="entry name" value="RNA-binding S4 domain"/>
    <property type="match status" value="1"/>
</dbReference>
<dbReference type="InterPro" id="IPR042092">
    <property type="entry name" value="PsdUridine_s_RsuA/RluB/E/F_cat"/>
</dbReference>
<keyword evidence="8" id="KW-1185">Reference proteome</keyword>
<dbReference type="Gene3D" id="3.30.70.1560">
    <property type="entry name" value="Alpha-L RNA-binding motif"/>
    <property type="match status" value="1"/>
</dbReference>
<feature type="region of interest" description="Disordered" evidence="5">
    <location>
        <begin position="369"/>
        <end position="432"/>
    </location>
</feature>
<dbReference type="GO" id="GO:0003723">
    <property type="term" value="F:RNA binding"/>
    <property type="evidence" value="ECO:0007669"/>
    <property type="project" value="UniProtKB-KW"/>
</dbReference>